<comment type="caution">
    <text evidence="3">The sequence shown here is derived from an EMBL/GenBank/DDBJ whole genome shotgun (WGS) entry which is preliminary data.</text>
</comment>
<evidence type="ECO:0000259" key="2">
    <source>
        <dbReference type="Pfam" id="PF08327"/>
    </source>
</evidence>
<proteinExistence type="inferred from homology"/>
<dbReference type="Gene3D" id="3.30.530.20">
    <property type="match status" value="1"/>
</dbReference>
<accession>A0ABP4TBJ7</accession>
<dbReference type="Pfam" id="PF08327">
    <property type="entry name" value="AHSA1"/>
    <property type="match status" value="1"/>
</dbReference>
<evidence type="ECO:0000256" key="1">
    <source>
        <dbReference type="ARBA" id="ARBA00006817"/>
    </source>
</evidence>
<dbReference type="Proteomes" id="UP001500280">
    <property type="component" value="Unassembled WGS sequence"/>
</dbReference>
<dbReference type="InterPro" id="IPR023393">
    <property type="entry name" value="START-like_dom_sf"/>
</dbReference>
<keyword evidence="4" id="KW-1185">Reference proteome</keyword>
<feature type="domain" description="Activator of Hsp90 ATPase homologue 1/2-like C-terminal" evidence="2">
    <location>
        <begin position="37"/>
        <end position="162"/>
    </location>
</feature>
<name>A0ABP4TBJ7_9ACTN</name>
<evidence type="ECO:0000313" key="3">
    <source>
        <dbReference type="EMBL" id="GAA1684637.1"/>
    </source>
</evidence>
<dbReference type="SUPFAM" id="SSF55961">
    <property type="entry name" value="Bet v1-like"/>
    <property type="match status" value="1"/>
</dbReference>
<comment type="similarity">
    <text evidence="1">Belongs to the AHA1 family.</text>
</comment>
<sequence length="165" mass="18214">MTQPISCNTFIATNRLLYLEAMMGFPDRIERTMELGHPPAKVWAALTTAEGLGTWFGQSATVDLQTGGSAVLTWETGDKAELRIERLEEPAVFGYTWHIYGLPADDPRRTYVEFTLEPTDSGTRLTVVESGFAQLADDAYAKAYGGNTEGWQLELGELVEYLNAA</sequence>
<dbReference type="EMBL" id="BAAANF010000010">
    <property type="protein sequence ID" value="GAA1684637.1"/>
    <property type="molecule type" value="Genomic_DNA"/>
</dbReference>
<gene>
    <name evidence="3" type="ORF">GCM10009745_31340</name>
</gene>
<reference evidence="4" key="1">
    <citation type="journal article" date="2019" name="Int. J. Syst. Evol. Microbiol.">
        <title>The Global Catalogue of Microorganisms (GCM) 10K type strain sequencing project: providing services to taxonomists for standard genome sequencing and annotation.</title>
        <authorList>
            <consortium name="The Broad Institute Genomics Platform"/>
            <consortium name="The Broad Institute Genome Sequencing Center for Infectious Disease"/>
            <person name="Wu L."/>
            <person name="Ma J."/>
        </authorList>
    </citation>
    <scope>NUCLEOTIDE SEQUENCE [LARGE SCALE GENOMIC DNA]</scope>
    <source>
        <strain evidence="4">JCM 14307</strain>
    </source>
</reference>
<organism evidence="3 4">
    <name type="scientific">Kribbella yunnanensis</name>
    <dbReference type="NCBI Taxonomy" id="190194"/>
    <lineage>
        <taxon>Bacteria</taxon>
        <taxon>Bacillati</taxon>
        <taxon>Actinomycetota</taxon>
        <taxon>Actinomycetes</taxon>
        <taxon>Propionibacteriales</taxon>
        <taxon>Kribbellaceae</taxon>
        <taxon>Kribbella</taxon>
    </lineage>
</organism>
<evidence type="ECO:0000313" key="4">
    <source>
        <dbReference type="Proteomes" id="UP001500280"/>
    </source>
</evidence>
<protein>
    <submittedName>
        <fullName evidence="3">SRPBCC family protein</fullName>
    </submittedName>
</protein>
<dbReference type="InterPro" id="IPR013538">
    <property type="entry name" value="ASHA1/2-like_C"/>
</dbReference>